<organism evidence="3 4">
    <name type="scientific">Hermanssonia centrifuga</name>
    <dbReference type="NCBI Taxonomy" id="98765"/>
    <lineage>
        <taxon>Eukaryota</taxon>
        <taxon>Fungi</taxon>
        <taxon>Dikarya</taxon>
        <taxon>Basidiomycota</taxon>
        <taxon>Agaricomycotina</taxon>
        <taxon>Agaricomycetes</taxon>
        <taxon>Polyporales</taxon>
        <taxon>Meruliaceae</taxon>
        <taxon>Hermanssonia</taxon>
    </lineage>
</organism>
<keyword evidence="4" id="KW-1185">Reference proteome</keyword>
<accession>A0A2R6NN16</accession>
<reference evidence="3 4" key="1">
    <citation type="submission" date="2018-02" db="EMBL/GenBank/DDBJ databases">
        <title>Genome sequence of the basidiomycete white-rot fungus Phlebia centrifuga.</title>
        <authorList>
            <person name="Granchi Z."/>
            <person name="Peng M."/>
            <person name="de Vries R.P."/>
            <person name="Hilden K."/>
            <person name="Makela M.R."/>
            <person name="Grigoriev I."/>
            <person name="Riley R."/>
        </authorList>
    </citation>
    <scope>NUCLEOTIDE SEQUENCE [LARGE SCALE GENOMIC DNA]</scope>
    <source>
        <strain evidence="3 4">FBCC195</strain>
    </source>
</reference>
<evidence type="ECO:0000313" key="4">
    <source>
        <dbReference type="Proteomes" id="UP000186601"/>
    </source>
</evidence>
<dbReference type="SUPFAM" id="SSF48371">
    <property type="entry name" value="ARM repeat"/>
    <property type="match status" value="2"/>
</dbReference>
<dbReference type="PANTHER" id="PTHR23253">
    <property type="entry name" value="EUKARYOTIC TRANSLATION INITIATION FACTOR 4 GAMMA"/>
    <property type="match status" value="1"/>
</dbReference>
<comment type="caution">
    <text evidence="3">The sequence shown here is derived from an EMBL/GenBank/DDBJ whole genome shotgun (WGS) entry which is preliminary data.</text>
</comment>
<dbReference type="GO" id="GO:0003723">
    <property type="term" value="F:RNA binding"/>
    <property type="evidence" value="ECO:0007669"/>
    <property type="project" value="InterPro"/>
</dbReference>
<dbReference type="InterPro" id="IPR003890">
    <property type="entry name" value="MIF4G-like_typ-3"/>
</dbReference>
<protein>
    <recommendedName>
        <fullName evidence="2">MIF4G domain-containing protein</fullName>
    </recommendedName>
</protein>
<feature type="compositionally biased region" description="Basic and acidic residues" evidence="1">
    <location>
        <begin position="490"/>
        <end position="503"/>
    </location>
</feature>
<dbReference type="SMART" id="SM00543">
    <property type="entry name" value="MIF4G"/>
    <property type="match status" value="1"/>
</dbReference>
<feature type="region of interest" description="Disordered" evidence="1">
    <location>
        <begin position="475"/>
        <end position="514"/>
    </location>
</feature>
<dbReference type="AlphaFoldDB" id="A0A2R6NN16"/>
<dbReference type="STRING" id="98765.A0A2R6NN16"/>
<dbReference type="Gene3D" id="1.25.40.180">
    <property type="match status" value="2"/>
</dbReference>
<gene>
    <name evidence="3" type="ORF">PHLCEN_2v10403</name>
</gene>
<dbReference type="Proteomes" id="UP000186601">
    <property type="component" value="Unassembled WGS sequence"/>
</dbReference>
<evidence type="ECO:0000256" key="1">
    <source>
        <dbReference type="SAM" id="MobiDB-lite"/>
    </source>
</evidence>
<feature type="domain" description="MIF4G" evidence="2">
    <location>
        <begin position="85"/>
        <end position="297"/>
    </location>
</feature>
<proteinExistence type="predicted"/>
<dbReference type="InterPro" id="IPR016024">
    <property type="entry name" value="ARM-type_fold"/>
</dbReference>
<dbReference type="Pfam" id="PF02854">
    <property type="entry name" value="MIF4G"/>
    <property type="match status" value="1"/>
</dbReference>
<evidence type="ECO:0000259" key="2">
    <source>
        <dbReference type="SMART" id="SM00543"/>
    </source>
</evidence>
<evidence type="ECO:0000313" key="3">
    <source>
        <dbReference type="EMBL" id="PSR73759.1"/>
    </source>
</evidence>
<dbReference type="OrthoDB" id="2796692at2759"/>
<name>A0A2R6NN16_9APHY</name>
<dbReference type="EMBL" id="MLYV02001063">
    <property type="protein sequence ID" value="PSR73759.1"/>
    <property type="molecule type" value="Genomic_DNA"/>
</dbReference>
<sequence>MAVSSIDHSAPLAIQQPILRSFPPRNRTKMGYVLKSCLQRTISLLLGYSLLLPMSSPSLSPTVTASSLPTAWKAWSIPVDVSSMRHHVCGLLNKLTRTSFDAISEQIVRWAVSIDRAGDPETLDIFVRSIFSRGIADHRLCRLYASLCQKVTDELEAERSSWRKVDLYHLGNLVHSFETALRLLAHEEFYRLRAVEDPSTLSQLMAFLGELLVQGVLYVDDVRDVLDTLFDHSEHNHEEHTLALCRFLNRVVGAFNAYQILGSLQIGNRIEHVLQEDSLSLRARYLLMSMLDQVLYPQPHDAFSSTRERIEVYGIDLESDTESMSGADEPVRTSQLSHACRECVRAFLYNRDCSYIETHMRGLKPSQRPILIRELISSALHGNDFTDAFSIGSLFAIRSIQSLFTGFPDAFEAELNLLADTTLDVPHASSLMAVVLNGTGLDKQVLETIVSRSLAQDDALREHLLGEVKLLQEHSDSGTDFQPDDEGPGDETHRKNRFERDTYSEPTSGHAYAY</sequence>